<dbReference type="Gene3D" id="2.40.160.50">
    <property type="entry name" value="membrane protein fhac: a member of the omp85/tpsb transporter family"/>
    <property type="match status" value="1"/>
</dbReference>
<protein>
    <recommendedName>
        <fullName evidence="8">Outer membrane protein assembly factor BamA</fullName>
    </recommendedName>
</protein>
<dbReference type="RefSeq" id="WP_011138299.1">
    <property type="nucleotide sequence ID" value="NC_005090.1"/>
</dbReference>
<reference evidence="11 12" key="1">
    <citation type="journal article" date="2003" name="Proc. Natl. Acad. Sci. U.S.A.">
        <title>Complete genome sequence and analysis of Wolinella succinogenes.</title>
        <authorList>
            <person name="Baar C."/>
            <person name="Eppinger M."/>
            <person name="Raddatz G."/>
            <person name="Simon JM."/>
            <person name="Lanz C."/>
            <person name="Klimmek O."/>
            <person name="Nandakumar R."/>
            <person name="Gross R."/>
            <person name="Rosinus A."/>
            <person name="Keller H."/>
            <person name="Jagtap P."/>
            <person name="Linke B."/>
            <person name="Meyer F."/>
            <person name="Lederer H."/>
            <person name="Schuster S.C."/>
        </authorList>
    </citation>
    <scope>NUCLEOTIDE SEQUENCE [LARGE SCALE GENOMIC DNA]</scope>
    <source>
        <strain evidence="12">ATCC 29543 / DSM 1740 / CCUG 13145 / JCM 31913 / LMG 7466 / NCTC 11488 / FDC 602W</strain>
    </source>
</reference>
<feature type="chain" id="PRO_5039951360" description="Outer membrane protein assembly factor BamA" evidence="9">
    <location>
        <begin position="17"/>
        <end position="743"/>
    </location>
</feature>
<dbReference type="Pfam" id="PF01103">
    <property type="entry name" value="Omp85"/>
    <property type="match status" value="1"/>
</dbReference>
<feature type="domain" description="POTRA" evidence="10">
    <location>
        <begin position="262"/>
        <end position="341"/>
    </location>
</feature>
<keyword evidence="7" id="KW-0998">Cell outer membrane</keyword>
<dbReference type="PROSITE" id="PS51779">
    <property type="entry name" value="POTRA"/>
    <property type="match status" value="3"/>
</dbReference>
<dbReference type="InterPro" id="IPR039910">
    <property type="entry name" value="D15-like"/>
</dbReference>
<dbReference type="InterPro" id="IPR034746">
    <property type="entry name" value="POTRA"/>
</dbReference>
<proteinExistence type="inferred from homology"/>
<keyword evidence="2" id="KW-1134">Transmembrane beta strand</keyword>
<dbReference type="InterPro" id="IPR023707">
    <property type="entry name" value="OM_assembly_BamA"/>
</dbReference>
<gene>
    <name evidence="11" type="ordered locus">WS0350</name>
</gene>
<keyword evidence="3" id="KW-0812">Transmembrane</keyword>
<evidence type="ECO:0000256" key="1">
    <source>
        <dbReference type="ARBA" id="ARBA00004370"/>
    </source>
</evidence>
<dbReference type="STRING" id="273121.WS0350"/>
<comment type="subcellular location">
    <subcellularLocation>
        <location evidence="1">Membrane</location>
    </subcellularLocation>
</comment>
<evidence type="ECO:0000256" key="5">
    <source>
        <dbReference type="ARBA" id="ARBA00022737"/>
    </source>
</evidence>
<evidence type="ECO:0000313" key="11">
    <source>
        <dbReference type="EMBL" id="CAE09499.1"/>
    </source>
</evidence>
<feature type="domain" description="POTRA" evidence="10">
    <location>
        <begin position="88"/>
        <end position="164"/>
    </location>
</feature>
<feature type="domain" description="POTRA" evidence="10">
    <location>
        <begin position="344"/>
        <end position="416"/>
    </location>
</feature>
<keyword evidence="4 9" id="KW-0732">Signal</keyword>
<dbReference type="EMBL" id="BX571657">
    <property type="protein sequence ID" value="CAE09499.1"/>
    <property type="molecule type" value="Genomic_DNA"/>
</dbReference>
<name>Q7MAB6_WOLSU</name>
<dbReference type="HAMAP" id="MF_01430">
    <property type="entry name" value="OM_assembly_BamA"/>
    <property type="match status" value="1"/>
</dbReference>
<accession>Q7MAB6</accession>
<evidence type="ECO:0000256" key="3">
    <source>
        <dbReference type="ARBA" id="ARBA00022692"/>
    </source>
</evidence>
<dbReference type="HOGENOM" id="CLU_007664_1_1_7"/>
<evidence type="ECO:0000256" key="8">
    <source>
        <dbReference type="NCBIfam" id="TIGR03303"/>
    </source>
</evidence>
<dbReference type="NCBIfam" id="TIGR03303">
    <property type="entry name" value="OM_YaeT"/>
    <property type="match status" value="1"/>
</dbReference>
<dbReference type="PANTHER" id="PTHR12815:SF23">
    <property type="entry name" value="OUTER MEMBRANE PROTEIN ASSEMBLY FACTOR BAMA"/>
    <property type="match status" value="1"/>
</dbReference>
<evidence type="ECO:0000256" key="9">
    <source>
        <dbReference type="SAM" id="SignalP"/>
    </source>
</evidence>
<keyword evidence="5" id="KW-0677">Repeat</keyword>
<organism evidence="12">
    <name type="scientific">Wolinella succinogenes (strain ATCC 29543 / DSM 1740 / CCUG 13145 / JCM 31913 / LMG 7466 / NCTC 11488 / FDC 602W)</name>
    <name type="common">Vibrio succinogenes</name>
    <dbReference type="NCBI Taxonomy" id="273121"/>
    <lineage>
        <taxon>Bacteria</taxon>
        <taxon>Pseudomonadati</taxon>
        <taxon>Campylobacterota</taxon>
        <taxon>Epsilonproteobacteria</taxon>
        <taxon>Campylobacterales</taxon>
        <taxon>Helicobacteraceae</taxon>
        <taxon>Wolinella</taxon>
    </lineage>
</organism>
<dbReference type="Gene3D" id="3.10.20.310">
    <property type="entry name" value="membrane protein fhac"/>
    <property type="match status" value="5"/>
</dbReference>
<dbReference type="KEGG" id="wsu:WS0350"/>
<dbReference type="InterPro" id="IPR010827">
    <property type="entry name" value="BamA/TamA_POTRA"/>
</dbReference>
<dbReference type="GO" id="GO:0009279">
    <property type="term" value="C:cell outer membrane"/>
    <property type="evidence" value="ECO:0007669"/>
    <property type="project" value="UniProtKB-UniRule"/>
</dbReference>
<evidence type="ECO:0000256" key="2">
    <source>
        <dbReference type="ARBA" id="ARBA00022452"/>
    </source>
</evidence>
<evidence type="ECO:0000313" key="12">
    <source>
        <dbReference type="Proteomes" id="UP000000422"/>
    </source>
</evidence>
<evidence type="ECO:0000259" key="10">
    <source>
        <dbReference type="PROSITE" id="PS51779"/>
    </source>
</evidence>
<dbReference type="PIRSF" id="PIRSF006076">
    <property type="entry name" value="OM_assembly_OMP85"/>
    <property type="match status" value="1"/>
</dbReference>
<keyword evidence="6" id="KW-0472">Membrane</keyword>
<keyword evidence="12" id="KW-1185">Reference proteome</keyword>
<dbReference type="GO" id="GO:0071709">
    <property type="term" value="P:membrane assembly"/>
    <property type="evidence" value="ECO:0007669"/>
    <property type="project" value="InterPro"/>
</dbReference>
<sequence length="743" mass="84087">MRFLPLAALCAPLLYAAPLPTVKNIQYEGLIHISPMIANEISKIKVGDALDVQKVDRSIIEFHKQGYFEDIWVTEESGVLTYHFIEKSTIANIEINGYGSGQEQEALYKEIGIKKGDVYDESKVERARKSIMAALEKKGFYDTVVEATTEKLSDQAIKLTLDVNKGEEIIIRKVNYNGAEKLSASKLEIPTVNKEREFMGWMWGFNDGKLKVGELEHDSFRMKDYYMKKGFLDAEVSPPSLLADFTTYDANLEFKISEGKIYEVSKVEIVLEEPVVGVEELMDEVRLTEGKRFNIEKLRKDMESMKEVVGDLGYAFVRITPDLDKDEENAKVRIVYYVQPGKKVKINDVLVSGNTRTLDRVVRREILLAPGEMYEATKVKNSKNALKRMGYFENVEIEERRVSEDSVDLLVNVKEGRTGEFMFGIGYGSYDGLLGSVSVKDKNVFGSGMTAGVYVDKSEKESAYRINLYNPRVLDSRYSLSTNVYKRDYESYDYTDRTTGFDVVGGRYLTDHLQATLGYTIAQTELVDFVNNLEEKYKPYYREGKYIKSSVIPGLSYDNTDDYYFPHNGIIASAYAEYAGAGGDEKFVKYFGKVAAYKSLEDSLDMDLILRYKARAGVIQENGYLPINEKFYLGGMSTIRGYKSSSVTPKDSNDVRIGGKYVFSNSAEVSYGLFETVQMRLTLFYDYGMIGQDGFNEIRRSSAGAAIEWVSPLGPINFVFPQALDDKPGDKTSSFEFTMGQRF</sequence>
<dbReference type="InterPro" id="IPR000184">
    <property type="entry name" value="Bac_surfAg_D15"/>
</dbReference>
<feature type="signal peptide" evidence="9">
    <location>
        <begin position="1"/>
        <end position="16"/>
    </location>
</feature>
<dbReference type="Proteomes" id="UP000000422">
    <property type="component" value="Chromosome"/>
</dbReference>
<evidence type="ECO:0000256" key="7">
    <source>
        <dbReference type="ARBA" id="ARBA00023237"/>
    </source>
</evidence>
<evidence type="ECO:0000256" key="6">
    <source>
        <dbReference type="ARBA" id="ARBA00023136"/>
    </source>
</evidence>
<evidence type="ECO:0000256" key="4">
    <source>
        <dbReference type="ARBA" id="ARBA00022729"/>
    </source>
</evidence>
<dbReference type="Pfam" id="PF07244">
    <property type="entry name" value="POTRA"/>
    <property type="match status" value="4"/>
</dbReference>
<dbReference type="AlphaFoldDB" id="Q7MAB6"/>
<dbReference type="eggNOG" id="COG4775">
    <property type="taxonomic scope" value="Bacteria"/>
</dbReference>
<dbReference type="PANTHER" id="PTHR12815">
    <property type="entry name" value="SORTING AND ASSEMBLY MACHINERY SAMM50 PROTEIN FAMILY MEMBER"/>
    <property type="match status" value="1"/>
</dbReference>